<dbReference type="AlphaFoldDB" id="A0A502L2Q4"/>
<keyword evidence="2" id="KW-0966">Cell projection</keyword>
<keyword evidence="2" id="KW-0282">Flagellum</keyword>
<dbReference type="Pfam" id="PF03646">
    <property type="entry name" value="FlaG"/>
    <property type="match status" value="1"/>
</dbReference>
<keyword evidence="2" id="KW-0969">Cilium</keyword>
<dbReference type="Proteomes" id="UP000315303">
    <property type="component" value="Unassembled WGS sequence"/>
</dbReference>
<dbReference type="InterPro" id="IPR035924">
    <property type="entry name" value="FlaG-like_sf"/>
</dbReference>
<protein>
    <submittedName>
        <fullName evidence="2">Flagellar protein FlaG</fullName>
    </submittedName>
</protein>
<feature type="compositionally biased region" description="Basic and acidic residues" evidence="1">
    <location>
        <begin position="68"/>
        <end position="80"/>
    </location>
</feature>
<comment type="caution">
    <text evidence="2">The sequence shown here is derived from an EMBL/GenBank/DDBJ whole genome shotgun (WGS) entry which is preliminary data.</text>
</comment>
<sequence length="155" mass="17144">MSVEQVPTDQTLVSLSGLKSLDANAENSLAQKNSAEKPELENSTSQPIAAQAEKLLEKQQMEKAALAEQEKESAENKEEVEQSLEVINELLPLKNTNLIFEFDDIAEPPIVKVVDKNTEEIIREIPPKNLRKITQALNDMADSITKTGALFNSEV</sequence>
<dbReference type="SUPFAM" id="SSF160214">
    <property type="entry name" value="FlaG-like"/>
    <property type="match status" value="1"/>
</dbReference>
<dbReference type="PANTHER" id="PTHR37166">
    <property type="entry name" value="PROTEIN FLAG"/>
    <property type="match status" value="1"/>
</dbReference>
<evidence type="ECO:0000313" key="2">
    <source>
        <dbReference type="EMBL" id="TPH17139.1"/>
    </source>
</evidence>
<dbReference type="RefSeq" id="WP_140602420.1">
    <property type="nucleotide sequence ID" value="NZ_SAWY01000009.1"/>
</dbReference>
<dbReference type="InterPro" id="IPR005186">
    <property type="entry name" value="FlaG"/>
</dbReference>
<feature type="region of interest" description="Disordered" evidence="1">
    <location>
        <begin position="26"/>
        <end position="82"/>
    </location>
</feature>
<dbReference type="PANTHER" id="PTHR37166:SF1">
    <property type="entry name" value="PROTEIN FLAG"/>
    <property type="match status" value="1"/>
</dbReference>
<keyword evidence="3" id="KW-1185">Reference proteome</keyword>
<accession>A0A502L2Q4</accession>
<name>A0A502L2Q4_9GAMM</name>
<proteinExistence type="predicted"/>
<reference evidence="2 3" key="1">
    <citation type="submission" date="2019-01" db="EMBL/GenBank/DDBJ databases">
        <title>Litorilituus lipolytica sp. nov., isolated from intertidal sand of the Yellow Sea in China.</title>
        <authorList>
            <person name="Liu A."/>
        </authorList>
    </citation>
    <scope>NUCLEOTIDE SEQUENCE [LARGE SCALE GENOMIC DNA]</scope>
    <source>
        <strain evidence="2 3">RZ04</strain>
    </source>
</reference>
<evidence type="ECO:0000256" key="1">
    <source>
        <dbReference type="SAM" id="MobiDB-lite"/>
    </source>
</evidence>
<gene>
    <name evidence="2" type="ORF">EPA86_05520</name>
</gene>
<dbReference type="EMBL" id="SAWY01000009">
    <property type="protein sequence ID" value="TPH17139.1"/>
    <property type="molecule type" value="Genomic_DNA"/>
</dbReference>
<dbReference type="OrthoDB" id="6388605at2"/>
<dbReference type="Gene3D" id="3.30.160.170">
    <property type="entry name" value="FlaG-like"/>
    <property type="match status" value="1"/>
</dbReference>
<evidence type="ECO:0000313" key="3">
    <source>
        <dbReference type="Proteomes" id="UP000315303"/>
    </source>
</evidence>
<organism evidence="2 3">
    <name type="scientific">Litorilituus lipolyticus</name>
    <dbReference type="NCBI Taxonomy" id="2491017"/>
    <lineage>
        <taxon>Bacteria</taxon>
        <taxon>Pseudomonadati</taxon>
        <taxon>Pseudomonadota</taxon>
        <taxon>Gammaproteobacteria</taxon>
        <taxon>Alteromonadales</taxon>
        <taxon>Colwelliaceae</taxon>
        <taxon>Litorilituus</taxon>
    </lineage>
</organism>